<accession>A0A7W6Y150</accession>
<feature type="signal peptide" evidence="1">
    <location>
        <begin position="1"/>
        <end position="24"/>
    </location>
</feature>
<dbReference type="AlphaFoldDB" id="A0A7W6Y150"/>
<evidence type="ECO:0000313" key="2">
    <source>
        <dbReference type="EMBL" id="MBB4443349.1"/>
    </source>
</evidence>
<name>A0A7W6Y150_9HYPH</name>
<keyword evidence="1" id="KW-0732">Signal</keyword>
<comment type="caution">
    <text evidence="2">The sequence shown here is derived from an EMBL/GenBank/DDBJ whole genome shotgun (WGS) entry which is preliminary data.</text>
</comment>
<dbReference type="EMBL" id="JACIHI010000023">
    <property type="protein sequence ID" value="MBB4443349.1"/>
    <property type="molecule type" value="Genomic_DNA"/>
</dbReference>
<reference evidence="2 3" key="1">
    <citation type="submission" date="2020-08" db="EMBL/GenBank/DDBJ databases">
        <title>Genomic Encyclopedia of Type Strains, Phase IV (KMG-V): Genome sequencing to study the core and pangenomes of soil and plant-associated prokaryotes.</title>
        <authorList>
            <person name="Whitman W."/>
        </authorList>
    </citation>
    <scope>NUCLEOTIDE SEQUENCE [LARGE SCALE GENOMIC DNA]</scope>
    <source>
        <strain evidence="2 3">SEMIA 414</strain>
    </source>
</reference>
<organism evidence="2 3">
    <name type="scientific">Rhizobium esperanzae</name>
    <dbReference type="NCBI Taxonomy" id="1967781"/>
    <lineage>
        <taxon>Bacteria</taxon>
        <taxon>Pseudomonadati</taxon>
        <taxon>Pseudomonadota</taxon>
        <taxon>Alphaproteobacteria</taxon>
        <taxon>Hyphomicrobiales</taxon>
        <taxon>Rhizobiaceae</taxon>
        <taxon>Rhizobium/Agrobacterium group</taxon>
        <taxon>Rhizobium</taxon>
    </lineage>
</organism>
<protein>
    <recommendedName>
        <fullName evidence="4">Pilus assembly protein</fullName>
    </recommendedName>
</protein>
<evidence type="ECO:0008006" key="4">
    <source>
        <dbReference type="Google" id="ProtNLM"/>
    </source>
</evidence>
<evidence type="ECO:0000313" key="3">
    <source>
        <dbReference type="Proteomes" id="UP000533724"/>
    </source>
</evidence>
<evidence type="ECO:0000256" key="1">
    <source>
        <dbReference type="SAM" id="SignalP"/>
    </source>
</evidence>
<sequence>MNSFSLTRTALALSLLLIVTGCSATERLNRSATAKGQTQAGVLLPPLPDDLRRQEPHAPVVEGQPVVSILARERQALDRANARQGRTVTFYDDLIKKYGSHP</sequence>
<feature type="chain" id="PRO_5031416404" description="Pilus assembly protein" evidence="1">
    <location>
        <begin position="25"/>
        <end position="102"/>
    </location>
</feature>
<proteinExistence type="predicted"/>
<gene>
    <name evidence="2" type="ORF">GGE15_006651</name>
</gene>
<dbReference type="Proteomes" id="UP000533724">
    <property type="component" value="Unassembled WGS sequence"/>
</dbReference>